<protein>
    <submittedName>
        <fullName evidence="2">DUF6611 family protein</fullName>
    </submittedName>
</protein>
<dbReference type="Pfam" id="PF20315">
    <property type="entry name" value="DUF6611"/>
    <property type="match status" value="1"/>
</dbReference>
<reference evidence="2" key="1">
    <citation type="submission" date="2024-06" db="EMBL/GenBank/DDBJ databases">
        <title>Draft genome sequence of Microbacterium sp. strain A8/3-1, isolated from Oxytropis tragacanthoides Fisch. ex DC. Root nodules in the Altai region of Russia.</title>
        <authorList>
            <person name="Sazanova A."/>
            <person name="Guro P."/>
            <person name="Kuznetsova I."/>
            <person name="Belimov A."/>
            <person name="Safronova V."/>
        </authorList>
    </citation>
    <scope>NUCLEOTIDE SEQUENCE</scope>
    <source>
        <strain evidence="2">A8/3-1</strain>
    </source>
</reference>
<dbReference type="AlphaFoldDB" id="A0AAU7W331"/>
<keyword evidence="1" id="KW-0472">Membrane</keyword>
<sequence length="182" mass="19515">MSLVHRPRFTASTPAVPAASPSVPRWGHVSRTVSHYGTVASVLAIYPPDSTDAERHLAEANRFFTPLALGGGVVVWVGLCAVGVPPLLAALVLTAALLPVGISLSRRARGIRQRTVTLAASRSGLHEETAEERSHQRRLDTIAEALQDAAFACRHGVISRREFDRAWRAAYAHAGGRLTSGR</sequence>
<organism evidence="2">
    <name type="scientific">Microbacterium sp. A8/3-1</name>
    <dbReference type="NCBI Taxonomy" id="3160749"/>
    <lineage>
        <taxon>Bacteria</taxon>
        <taxon>Bacillati</taxon>
        <taxon>Actinomycetota</taxon>
        <taxon>Actinomycetes</taxon>
        <taxon>Micrococcales</taxon>
        <taxon>Microbacteriaceae</taxon>
        <taxon>Microbacterium</taxon>
    </lineage>
</organism>
<dbReference type="EMBL" id="CP158357">
    <property type="protein sequence ID" value="XBX80339.1"/>
    <property type="molecule type" value="Genomic_DNA"/>
</dbReference>
<name>A0AAU7W331_9MICO</name>
<evidence type="ECO:0000256" key="1">
    <source>
        <dbReference type="SAM" id="Phobius"/>
    </source>
</evidence>
<dbReference type="RefSeq" id="WP_282214457.1">
    <property type="nucleotide sequence ID" value="NZ_CP158357.1"/>
</dbReference>
<feature type="transmembrane region" description="Helical" evidence="1">
    <location>
        <begin position="73"/>
        <end position="104"/>
    </location>
</feature>
<evidence type="ECO:0000313" key="2">
    <source>
        <dbReference type="EMBL" id="XBX80339.1"/>
    </source>
</evidence>
<keyword evidence="1" id="KW-1133">Transmembrane helix</keyword>
<dbReference type="InterPro" id="IPR046719">
    <property type="entry name" value="DUF6611"/>
</dbReference>
<gene>
    <name evidence="2" type="ORF">ABS642_09675</name>
</gene>
<accession>A0AAU7W331</accession>
<proteinExistence type="predicted"/>
<keyword evidence="1" id="KW-0812">Transmembrane</keyword>